<gene>
    <name evidence="2" type="ORF">E0Y62_05075</name>
</gene>
<keyword evidence="3" id="KW-1185">Reference proteome</keyword>
<dbReference type="InterPro" id="IPR014617">
    <property type="entry name" value="YphA_Bacsu"/>
</dbReference>
<keyword evidence="1" id="KW-1133">Transmembrane helix</keyword>
<feature type="transmembrane region" description="Helical" evidence="1">
    <location>
        <begin position="53"/>
        <end position="69"/>
    </location>
</feature>
<dbReference type="OrthoDB" id="2965169at2"/>
<sequence length="202" mass="23914">MEGLTFYWISWFFWIITTFFMKKNGQSRFMLSLFLLLLIIVSPYTVTVINFDLSIAGLFLCIPLGYFCSSLDWKKMIYFFICSFIIMLAYVCFHLFSLFDPVWLIFPRNWMLAAILLIMSLVLQEKKIYRMYIVLLGAIQGEFLYALILSKYSFPHVIASLTFLDVLSLSIMLIVLWNGIELLASFYERHFNQLEREKQKLS</sequence>
<keyword evidence="1" id="KW-0812">Transmembrane</keyword>
<feature type="transmembrane region" description="Helical" evidence="1">
    <location>
        <begin position="76"/>
        <end position="96"/>
    </location>
</feature>
<organism evidence="2 3">
    <name type="scientific">Cytobacillus praedii</name>
    <dbReference type="NCBI Taxonomy" id="1742358"/>
    <lineage>
        <taxon>Bacteria</taxon>
        <taxon>Bacillati</taxon>
        <taxon>Bacillota</taxon>
        <taxon>Bacilli</taxon>
        <taxon>Bacillales</taxon>
        <taxon>Bacillaceae</taxon>
        <taxon>Cytobacillus</taxon>
    </lineage>
</organism>
<dbReference type="EMBL" id="SJTH01000004">
    <property type="protein sequence ID" value="TCJ05522.1"/>
    <property type="molecule type" value="Genomic_DNA"/>
</dbReference>
<dbReference type="PIRSF" id="PIRSF036710">
    <property type="entry name" value="YphA_Bacsu"/>
    <property type="match status" value="1"/>
</dbReference>
<feature type="transmembrane region" description="Helical" evidence="1">
    <location>
        <begin position="102"/>
        <end position="122"/>
    </location>
</feature>
<dbReference type="Proteomes" id="UP000293846">
    <property type="component" value="Unassembled WGS sequence"/>
</dbReference>
<comment type="caution">
    <text evidence="2">The sequence shown here is derived from an EMBL/GenBank/DDBJ whole genome shotgun (WGS) entry which is preliminary data.</text>
</comment>
<dbReference type="STRING" id="1742358.GCA_001439605_05030"/>
<proteinExistence type="predicted"/>
<reference evidence="2 3" key="1">
    <citation type="submission" date="2019-03" db="EMBL/GenBank/DDBJ databases">
        <authorList>
            <person name="Jensen L."/>
            <person name="Storgaard J."/>
            <person name="Sulaj E."/>
            <person name="Schramm A."/>
            <person name="Marshall I.P.G."/>
        </authorList>
    </citation>
    <scope>NUCLEOTIDE SEQUENCE [LARGE SCALE GENOMIC DNA]</scope>
    <source>
        <strain evidence="2 3">2017H2G3</strain>
    </source>
</reference>
<name>A0A4R1B2L7_9BACI</name>
<feature type="transmembrane region" description="Helical" evidence="1">
    <location>
        <begin position="129"/>
        <end position="148"/>
    </location>
</feature>
<evidence type="ECO:0000313" key="2">
    <source>
        <dbReference type="EMBL" id="TCJ05522.1"/>
    </source>
</evidence>
<feature type="transmembrane region" description="Helical" evidence="1">
    <location>
        <begin position="6"/>
        <end position="22"/>
    </location>
</feature>
<evidence type="ECO:0000256" key="1">
    <source>
        <dbReference type="SAM" id="Phobius"/>
    </source>
</evidence>
<feature type="transmembrane region" description="Helical" evidence="1">
    <location>
        <begin position="154"/>
        <end position="180"/>
    </location>
</feature>
<keyword evidence="1" id="KW-0472">Membrane</keyword>
<feature type="transmembrane region" description="Helical" evidence="1">
    <location>
        <begin position="29"/>
        <end position="47"/>
    </location>
</feature>
<evidence type="ECO:0000313" key="3">
    <source>
        <dbReference type="Proteomes" id="UP000293846"/>
    </source>
</evidence>
<dbReference type="Pfam" id="PF24124">
    <property type="entry name" value="YphA"/>
    <property type="match status" value="1"/>
</dbReference>
<accession>A0A4R1B2L7</accession>
<protein>
    <submittedName>
        <fullName evidence="2">Uncharacterized protein</fullName>
    </submittedName>
</protein>
<dbReference type="AlphaFoldDB" id="A0A4R1B2L7"/>
<dbReference type="RefSeq" id="WP_131236302.1">
    <property type="nucleotide sequence ID" value="NZ_SJTH01000004.1"/>
</dbReference>